<keyword evidence="2" id="KW-1185">Reference proteome</keyword>
<accession>A0A2V4NW70</accession>
<protein>
    <recommendedName>
        <fullName evidence="3">DUF4245 domain-containing protein</fullName>
    </recommendedName>
</protein>
<dbReference type="Proteomes" id="UP000248039">
    <property type="component" value="Unassembled WGS sequence"/>
</dbReference>
<evidence type="ECO:0008006" key="3">
    <source>
        <dbReference type="Google" id="ProtNLM"/>
    </source>
</evidence>
<evidence type="ECO:0000313" key="2">
    <source>
        <dbReference type="Proteomes" id="UP000248039"/>
    </source>
</evidence>
<proteinExistence type="predicted"/>
<dbReference type="EMBL" id="PYBW01000024">
    <property type="protein sequence ID" value="PYC84735.1"/>
    <property type="molecule type" value="Genomic_DNA"/>
</dbReference>
<comment type="caution">
    <text evidence="1">The sequence shown here is derived from an EMBL/GenBank/DDBJ whole genome shotgun (WGS) entry which is preliminary data.</text>
</comment>
<gene>
    <name evidence="1" type="ORF">C7C46_07460</name>
</gene>
<dbReference type="OrthoDB" id="4357590at2"/>
<evidence type="ECO:0000313" key="1">
    <source>
        <dbReference type="EMBL" id="PYC84735.1"/>
    </source>
</evidence>
<dbReference type="AlphaFoldDB" id="A0A2V4NW70"/>
<name>A0A2V4NW70_9ACTN</name>
<reference evidence="1 2" key="1">
    <citation type="submission" date="2018-03" db="EMBL/GenBank/DDBJ databases">
        <title>Bioinformatic expansion and discovery of thiopeptide antibiotics.</title>
        <authorList>
            <person name="Schwalen C.J."/>
            <person name="Hudson G.A."/>
            <person name="Mitchell D.A."/>
        </authorList>
    </citation>
    <scope>NUCLEOTIDE SEQUENCE [LARGE SCALE GENOMIC DNA]</scope>
    <source>
        <strain evidence="1 2">ATCC 21389</strain>
    </source>
</reference>
<dbReference type="RefSeq" id="WP_110667027.1">
    <property type="nucleotide sequence ID" value="NZ_PYBW01000024.1"/>
</dbReference>
<sequence length="179" mass="17547">MSGVRSGGGCAGVVIVGALAVLFGLLFLGHPGSSLGGGSQQGTLALPKTVEHKRLVAGAGGGGDGTGAEGLPGGALPGLQGGVYGDAPGTPNIWVVLTAPDDHGQADAWLTAGGPGGDAAPVPCPALRIGGTATCYRDAHTGRTTCTWADGIHFLLVAGPAEREAVQQVLLRVHDGTEQ</sequence>
<organism evidence="1 2">
    <name type="scientific">Streptomyces tateyamensis</name>
    <dbReference type="NCBI Taxonomy" id="565073"/>
    <lineage>
        <taxon>Bacteria</taxon>
        <taxon>Bacillati</taxon>
        <taxon>Actinomycetota</taxon>
        <taxon>Actinomycetes</taxon>
        <taxon>Kitasatosporales</taxon>
        <taxon>Streptomycetaceae</taxon>
        <taxon>Streptomyces</taxon>
    </lineage>
</organism>